<accession>A0A2P9AM63</accession>
<keyword evidence="2 3" id="KW-0812">Transmembrane</keyword>
<feature type="transmembrane region" description="Helical" evidence="2">
    <location>
        <begin position="374"/>
        <end position="396"/>
    </location>
</feature>
<feature type="transmembrane region" description="Helical" evidence="2">
    <location>
        <begin position="269"/>
        <end position="287"/>
    </location>
</feature>
<evidence type="ECO:0000256" key="2">
    <source>
        <dbReference type="SAM" id="Phobius"/>
    </source>
</evidence>
<protein>
    <submittedName>
        <fullName evidence="3">Putative transmembrane protein</fullName>
    </submittedName>
</protein>
<evidence type="ECO:0000313" key="4">
    <source>
        <dbReference type="Proteomes" id="UP000245698"/>
    </source>
</evidence>
<evidence type="ECO:0000256" key="1">
    <source>
        <dbReference type="SAM" id="MobiDB-lite"/>
    </source>
</evidence>
<reference evidence="4" key="1">
    <citation type="submission" date="2016-12" db="EMBL/GenBank/DDBJ databases">
        <authorList>
            <person name="Brunel B."/>
        </authorList>
    </citation>
    <scope>NUCLEOTIDE SEQUENCE [LARGE SCALE GENOMIC DNA]</scope>
</reference>
<dbReference type="EMBL" id="FUIG01000032">
    <property type="protein sequence ID" value="SJM32217.1"/>
    <property type="molecule type" value="Genomic_DNA"/>
</dbReference>
<feature type="region of interest" description="Disordered" evidence="1">
    <location>
        <begin position="473"/>
        <end position="492"/>
    </location>
</feature>
<keyword evidence="2" id="KW-1133">Transmembrane helix</keyword>
<feature type="transmembrane region" description="Helical" evidence="2">
    <location>
        <begin position="296"/>
        <end position="316"/>
    </location>
</feature>
<proteinExistence type="predicted"/>
<dbReference type="AlphaFoldDB" id="A0A2P9AM63"/>
<keyword evidence="4" id="KW-1185">Reference proteome</keyword>
<feature type="transmembrane region" description="Helical" evidence="2">
    <location>
        <begin position="46"/>
        <end position="66"/>
    </location>
</feature>
<organism evidence="3 4">
    <name type="scientific">Mesorhizobium delmotii</name>
    <dbReference type="NCBI Taxonomy" id="1631247"/>
    <lineage>
        <taxon>Bacteria</taxon>
        <taxon>Pseudomonadati</taxon>
        <taxon>Pseudomonadota</taxon>
        <taxon>Alphaproteobacteria</taxon>
        <taxon>Hyphomicrobiales</taxon>
        <taxon>Phyllobacteriaceae</taxon>
        <taxon>Mesorhizobium</taxon>
    </lineage>
</organism>
<sequence>MQVSLVGALICTGLLALVVYMRWSMITALIASLAFGATAIGTITSLGGSSPLIFTVFNMLVIVAALARRGIWREIGAVFVRIGAAWIVCALMIYVCIGALLFPRLFAGQTSAFVASRTGKGVYEAALAPVSANISQAGYFILGGLTFLAACLLLQRSGTLADIRRGFFLWFSLHVFMGILDLLGKVIGAGDILAPIRTANYAMLTQVTEAGFWRIAGAFSEASSFGGASLAGLAFTYTYWRKTGSKFALGLGAALFVLLLLSTSSTAYVGLAIVSVPVVFSIVKSLASGRLRWGEALLIALLPPLLLSAMAASLFYPHFLDPVLQLVDNTVINKVTSASGQERSYWNYKSLQSFFDTGGLGVGLGSSRASSWPIAVLSQLGLFGTAMMAVLLAMLVRGMRGSRVGRIDPEIDAIASSVRACALSALVAGSLASGGADPGIVFLIPLAVVLVSRLLPVEDDSVAEAPVRTLRHSPDSSEHVIQSQVGTVPGRA</sequence>
<keyword evidence="2" id="KW-0472">Membrane</keyword>
<feature type="transmembrane region" description="Helical" evidence="2">
    <location>
        <begin position="137"/>
        <end position="155"/>
    </location>
</feature>
<evidence type="ECO:0000313" key="3">
    <source>
        <dbReference type="EMBL" id="SJM32217.1"/>
    </source>
</evidence>
<feature type="transmembrane region" description="Helical" evidence="2">
    <location>
        <begin position="78"/>
        <end position="102"/>
    </location>
</feature>
<dbReference type="Proteomes" id="UP000245698">
    <property type="component" value="Unassembled WGS sequence"/>
</dbReference>
<feature type="transmembrane region" description="Helical" evidence="2">
    <location>
        <begin position="167"/>
        <end position="187"/>
    </location>
</feature>
<gene>
    <name evidence="3" type="ORF">BQ8482_250102</name>
</gene>
<feature type="transmembrane region" description="Helical" evidence="2">
    <location>
        <begin position="222"/>
        <end position="240"/>
    </location>
</feature>
<name>A0A2P9AM63_9HYPH</name>
<dbReference type="RefSeq" id="WP_208867783.1">
    <property type="nucleotide sequence ID" value="NZ_FUIG01000032.1"/>
</dbReference>
<feature type="transmembrane region" description="Helical" evidence="2">
    <location>
        <begin position="247"/>
        <end position="263"/>
    </location>
</feature>